<sequence length="77" mass="8607">MIALSSLGCNLKLLRCVLSLNFKRIIPHCSAVASHAISKAHRQNFIKSFSQLFCFLRTKQSPHKAKKTVHSAILAVF</sequence>
<dbReference type="AlphaFoldDB" id="A8SFP4"/>
<accession>A8SFP4</accession>
<reference evidence="1 2" key="2">
    <citation type="submission" date="2007-09" db="EMBL/GenBank/DDBJ databases">
        <authorList>
            <person name="Fulton L."/>
            <person name="Clifton S."/>
            <person name="Fulton B."/>
            <person name="Xu J."/>
            <person name="Minx P."/>
            <person name="Pepin K.H."/>
            <person name="Johnson M."/>
            <person name="Thiruvilangam P."/>
            <person name="Bhonagiri V."/>
            <person name="Nash W.E."/>
            <person name="Mardis E.R."/>
            <person name="Wilson R.K."/>
        </authorList>
    </citation>
    <scope>NUCLEOTIDE SEQUENCE [LARGE SCALE GENOMIC DNA]</scope>
    <source>
        <strain evidence="1 2">M21/2</strain>
    </source>
</reference>
<name>A8SFP4_9FIRM</name>
<reference evidence="1 2" key="1">
    <citation type="submission" date="2007-09" db="EMBL/GenBank/DDBJ databases">
        <title>Draft genome sequence of Faecalibacterium prausnitzii M21/2.</title>
        <authorList>
            <person name="Sudarsanam P."/>
            <person name="Ley R."/>
            <person name="Guruge J."/>
            <person name="Turnbaugh P.J."/>
            <person name="Mahowald M."/>
            <person name="Liep D."/>
            <person name="Gordon J."/>
        </authorList>
    </citation>
    <scope>NUCLEOTIDE SEQUENCE [LARGE SCALE GENOMIC DNA]</scope>
    <source>
        <strain evidence="1 2">M21/2</strain>
    </source>
</reference>
<evidence type="ECO:0000313" key="1">
    <source>
        <dbReference type="EMBL" id="EDP20027.1"/>
    </source>
</evidence>
<gene>
    <name evidence="1" type="ORF">FAEPRAM212_02810</name>
</gene>
<dbReference type="HOGENOM" id="CLU_2632820_0_0_9"/>
<dbReference type="Proteomes" id="UP000005945">
    <property type="component" value="Unassembled WGS sequence"/>
</dbReference>
<protein>
    <submittedName>
        <fullName evidence="1">Uncharacterized protein</fullName>
    </submittedName>
</protein>
<comment type="caution">
    <text evidence="1">The sequence shown here is derived from an EMBL/GenBank/DDBJ whole genome shotgun (WGS) entry which is preliminary data.</text>
</comment>
<dbReference type="EMBL" id="ABED02000029">
    <property type="protein sequence ID" value="EDP20027.1"/>
    <property type="molecule type" value="Genomic_DNA"/>
</dbReference>
<organism evidence="1 2">
    <name type="scientific">Faecalibacterium prausnitzii M21/2</name>
    <dbReference type="NCBI Taxonomy" id="411485"/>
    <lineage>
        <taxon>Bacteria</taxon>
        <taxon>Bacillati</taxon>
        <taxon>Bacillota</taxon>
        <taxon>Clostridia</taxon>
        <taxon>Eubacteriales</taxon>
        <taxon>Oscillospiraceae</taxon>
        <taxon>Faecalibacterium</taxon>
    </lineage>
</organism>
<proteinExistence type="predicted"/>
<evidence type="ECO:0000313" key="2">
    <source>
        <dbReference type="Proteomes" id="UP000005945"/>
    </source>
</evidence>